<feature type="transmembrane region" description="Helical" evidence="1">
    <location>
        <begin position="7"/>
        <end position="28"/>
    </location>
</feature>
<keyword evidence="1" id="KW-0812">Transmembrane</keyword>
<feature type="transmembrane region" description="Helical" evidence="1">
    <location>
        <begin position="34"/>
        <end position="54"/>
    </location>
</feature>
<sequence>MSGLGRWSLGSGVGLLVVAVLCAVLNLIPVAVITGILALIALVMAGNDAIYNWLDRAGPRRREARARREDEGRQGR</sequence>
<dbReference type="RefSeq" id="WP_379520471.1">
    <property type="nucleotide sequence ID" value="NZ_JBHSPA010000059.1"/>
</dbReference>
<name>A0ABW1CYX2_9ACTN</name>
<reference evidence="3" key="1">
    <citation type="journal article" date="2019" name="Int. J. Syst. Evol. Microbiol.">
        <title>The Global Catalogue of Microorganisms (GCM) 10K type strain sequencing project: providing services to taxonomists for standard genome sequencing and annotation.</title>
        <authorList>
            <consortium name="The Broad Institute Genomics Platform"/>
            <consortium name="The Broad Institute Genome Sequencing Center for Infectious Disease"/>
            <person name="Wu L."/>
            <person name="Ma J."/>
        </authorList>
    </citation>
    <scope>NUCLEOTIDE SEQUENCE [LARGE SCALE GENOMIC DNA]</scope>
    <source>
        <strain evidence="3">CCUG 53903</strain>
    </source>
</reference>
<comment type="caution">
    <text evidence="2">The sequence shown here is derived from an EMBL/GenBank/DDBJ whole genome shotgun (WGS) entry which is preliminary data.</text>
</comment>
<proteinExistence type="predicted"/>
<evidence type="ECO:0000256" key="1">
    <source>
        <dbReference type="SAM" id="Phobius"/>
    </source>
</evidence>
<keyword evidence="3" id="KW-1185">Reference proteome</keyword>
<keyword evidence="1" id="KW-1133">Transmembrane helix</keyword>
<dbReference type="Proteomes" id="UP001596058">
    <property type="component" value="Unassembled WGS sequence"/>
</dbReference>
<gene>
    <name evidence="2" type="ORF">ACFPZ3_44670</name>
</gene>
<evidence type="ECO:0000313" key="2">
    <source>
        <dbReference type="EMBL" id="MFC5830990.1"/>
    </source>
</evidence>
<evidence type="ECO:0000313" key="3">
    <source>
        <dbReference type="Proteomes" id="UP001596058"/>
    </source>
</evidence>
<organism evidence="2 3">
    <name type="scientific">Nonomuraea insulae</name>
    <dbReference type="NCBI Taxonomy" id="1616787"/>
    <lineage>
        <taxon>Bacteria</taxon>
        <taxon>Bacillati</taxon>
        <taxon>Actinomycetota</taxon>
        <taxon>Actinomycetes</taxon>
        <taxon>Streptosporangiales</taxon>
        <taxon>Streptosporangiaceae</taxon>
        <taxon>Nonomuraea</taxon>
    </lineage>
</organism>
<keyword evidence="1" id="KW-0472">Membrane</keyword>
<dbReference type="EMBL" id="JBHSPA010000059">
    <property type="protein sequence ID" value="MFC5830990.1"/>
    <property type="molecule type" value="Genomic_DNA"/>
</dbReference>
<protein>
    <submittedName>
        <fullName evidence="2">Uncharacterized protein</fullName>
    </submittedName>
</protein>
<accession>A0ABW1CYX2</accession>